<feature type="region of interest" description="Disordered" evidence="1">
    <location>
        <begin position="1"/>
        <end position="40"/>
    </location>
</feature>
<organism evidence="2 3">
    <name type="scientific">Bursaphelenchus xylophilus</name>
    <name type="common">Pinewood nematode worm</name>
    <name type="synonym">Aphelenchoides xylophilus</name>
    <dbReference type="NCBI Taxonomy" id="6326"/>
    <lineage>
        <taxon>Eukaryota</taxon>
        <taxon>Metazoa</taxon>
        <taxon>Ecdysozoa</taxon>
        <taxon>Nematoda</taxon>
        <taxon>Chromadorea</taxon>
        <taxon>Rhabditida</taxon>
        <taxon>Tylenchina</taxon>
        <taxon>Tylenchomorpha</taxon>
        <taxon>Aphelenchoidea</taxon>
        <taxon>Aphelenchoididae</taxon>
        <taxon>Bursaphelenchus</taxon>
    </lineage>
</organism>
<dbReference type="Proteomes" id="UP000582659">
    <property type="component" value="Unassembled WGS sequence"/>
</dbReference>
<gene>
    <name evidence="2" type="ORF">BXYJ_LOCUS5231</name>
</gene>
<dbReference type="AlphaFoldDB" id="A0A7I8WYW6"/>
<reference evidence="2" key="1">
    <citation type="submission" date="2020-09" db="EMBL/GenBank/DDBJ databases">
        <authorList>
            <person name="Kikuchi T."/>
        </authorList>
    </citation>
    <scope>NUCLEOTIDE SEQUENCE</scope>
    <source>
        <strain evidence="2">Ka4C1</strain>
    </source>
</reference>
<evidence type="ECO:0000256" key="1">
    <source>
        <dbReference type="SAM" id="MobiDB-lite"/>
    </source>
</evidence>
<protein>
    <submittedName>
        <fullName evidence="2">(pine wood nematode) hypothetical protein</fullName>
    </submittedName>
</protein>
<feature type="compositionally biased region" description="Polar residues" evidence="1">
    <location>
        <begin position="1"/>
        <end position="10"/>
    </location>
</feature>
<name>A0A7I8WYW6_BURXY</name>
<keyword evidence="3" id="KW-1185">Reference proteome</keyword>
<proteinExistence type="predicted"/>
<comment type="caution">
    <text evidence="2">The sequence shown here is derived from an EMBL/GenBank/DDBJ whole genome shotgun (WGS) entry which is preliminary data.</text>
</comment>
<feature type="compositionally biased region" description="Basic and acidic residues" evidence="1">
    <location>
        <begin position="22"/>
        <end position="32"/>
    </location>
</feature>
<dbReference type="EMBL" id="CAJFDI010000002">
    <property type="protein sequence ID" value="CAD5217838.1"/>
    <property type="molecule type" value="Genomic_DNA"/>
</dbReference>
<dbReference type="EMBL" id="CAJFCV020000002">
    <property type="protein sequence ID" value="CAG9101762.1"/>
    <property type="molecule type" value="Genomic_DNA"/>
</dbReference>
<accession>A0A7I8WYW6</accession>
<dbReference type="Proteomes" id="UP000659654">
    <property type="component" value="Unassembled WGS sequence"/>
</dbReference>
<evidence type="ECO:0000313" key="2">
    <source>
        <dbReference type="EMBL" id="CAD5217838.1"/>
    </source>
</evidence>
<sequence length="160" mass="17267">MSSASSTNAGQVVRQYQKLLKRREGGSSEPSKKSIPPTPKIQTMNTHEVRILRMRLTQATTEASLAVNKLKAELLKIEQEAKAKGIPTSLHIGTTRAIQSMINGVFLPSDIGGEHCVPPYDHRAEGASLAGALNRTELAPGNDPPNVNQPASKNNYCKVI</sequence>
<evidence type="ECO:0000313" key="3">
    <source>
        <dbReference type="Proteomes" id="UP000659654"/>
    </source>
</evidence>